<dbReference type="EMBL" id="CP119311">
    <property type="protein sequence ID" value="WEK33634.1"/>
    <property type="molecule type" value="Genomic_DNA"/>
</dbReference>
<protein>
    <submittedName>
        <fullName evidence="2">TIGR03915 family putative DNA repair protein</fullName>
    </submittedName>
</protein>
<organism evidence="2 3">
    <name type="scientific">Candidatus Pseudobacter hemicellulosilyticus</name>
    <dbReference type="NCBI Taxonomy" id="3121375"/>
    <lineage>
        <taxon>Bacteria</taxon>
        <taxon>Pseudomonadati</taxon>
        <taxon>Bacteroidota</taxon>
        <taxon>Chitinophagia</taxon>
        <taxon>Chitinophagales</taxon>
        <taxon>Chitinophagaceae</taxon>
        <taxon>Pseudobacter</taxon>
    </lineage>
</organism>
<gene>
    <name evidence="2" type="ORF">P0Y53_14170</name>
</gene>
<evidence type="ECO:0000313" key="3">
    <source>
        <dbReference type="Proteomes" id="UP001220610"/>
    </source>
</evidence>
<dbReference type="Proteomes" id="UP001220610">
    <property type="component" value="Chromosome"/>
</dbReference>
<dbReference type="InterPro" id="IPR025404">
    <property type="entry name" value="DUF4130"/>
</dbReference>
<sequence length="255" mass="30091">MIHFCYDRTLEGFLTAVFEVYEHKAVDSRICAAENFTEGLFGYSIQVVTDRAKAARVWKGLQQRLTAKGLDYLACASLSELPAAEDTMLAFIRHVFAQTQNVEDDFSHPAVLDITRIHKMVRRERHRMKAFVRFQATKDGLFYAGIEPDFNVLPLIRQHFQRRYADQRWIIYDLKRKYGLYYDLQTVNTIELDFAPETQAGKDISIAFDDREELFQQLWKDYFASVNIASRKNMVLHLRHVPKRYWKWLPEKKLP</sequence>
<dbReference type="InterPro" id="IPR023875">
    <property type="entry name" value="DNA_repair_put"/>
</dbReference>
<proteinExistence type="predicted"/>
<accession>A0AAJ6BFF3</accession>
<evidence type="ECO:0000259" key="1">
    <source>
        <dbReference type="Pfam" id="PF13566"/>
    </source>
</evidence>
<dbReference type="AlphaFoldDB" id="A0AAJ6BFF3"/>
<feature type="domain" description="DUF4130" evidence="1">
    <location>
        <begin position="84"/>
        <end position="251"/>
    </location>
</feature>
<name>A0AAJ6BFF3_9BACT</name>
<dbReference type="Pfam" id="PF13566">
    <property type="entry name" value="DUF4130"/>
    <property type="match status" value="1"/>
</dbReference>
<reference evidence="2" key="1">
    <citation type="submission" date="2023-03" db="EMBL/GenBank/DDBJ databases">
        <title>Andean soil-derived lignocellulolytic bacterial consortium as a source of novel taxa and putative plastic-active enzymes.</title>
        <authorList>
            <person name="Diaz-Garcia L."/>
            <person name="Chuvochina M."/>
            <person name="Feuerriegel G."/>
            <person name="Bunk B."/>
            <person name="Sproer C."/>
            <person name="Streit W.R."/>
            <person name="Rodriguez L.M."/>
            <person name="Overmann J."/>
            <person name="Jimenez D.J."/>
        </authorList>
    </citation>
    <scope>NUCLEOTIDE SEQUENCE</scope>
    <source>
        <strain evidence="2">MAG 7</strain>
    </source>
</reference>
<evidence type="ECO:0000313" key="2">
    <source>
        <dbReference type="EMBL" id="WEK33634.1"/>
    </source>
</evidence>
<dbReference type="NCBIfam" id="TIGR03915">
    <property type="entry name" value="SAM_7_link_chp"/>
    <property type="match status" value="1"/>
</dbReference>